<dbReference type="OrthoDB" id="3553147at2759"/>
<evidence type="ECO:0000313" key="3">
    <source>
        <dbReference type="Proteomes" id="UP000799429"/>
    </source>
</evidence>
<dbReference type="EMBL" id="MU006089">
    <property type="protein sequence ID" value="KAF2843234.1"/>
    <property type="molecule type" value="Genomic_DNA"/>
</dbReference>
<comment type="caution">
    <text evidence="2">The sequence shown here is derived from an EMBL/GenBank/DDBJ whole genome shotgun (WGS) entry which is preliminary data.</text>
</comment>
<reference evidence="2" key="1">
    <citation type="journal article" date="2020" name="Stud. Mycol.">
        <title>101 Dothideomycetes genomes: a test case for predicting lifestyles and emergence of pathogens.</title>
        <authorList>
            <person name="Haridas S."/>
            <person name="Albert R."/>
            <person name="Binder M."/>
            <person name="Bloem J."/>
            <person name="Labutti K."/>
            <person name="Salamov A."/>
            <person name="Andreopoulos B."/>
            <person name="Baker S."/>
            <person name="Barry K."/>
            <person name="Bills G."/>
            <person name="Bluhm B."/>
            <person name="Cannon C."/>
            <person name="Castanera R."/>
            <person name="Culley D."/>
            <person name="Daum C."/>
            <person name="Ezra D."/>
            <person name="Gonzalez J."/>
            <person name="Henrissat B."/>
            <person name="Kuo A."/>
            <person name="Liang C."/>
            <person name="Lipzen A."/>
            <person name="Lutzoni F."/>
            <person name="Magnuson J."/>
            <person name="Mondo S."/>
            <person name="Nolan M."/>
            <person name="Ohm R."/>
            <person name="Pangilinan J."/>
            <person name="Park H.-J."/>
            <person name="Ramirez L."/>
            <person name="Alfaro M."/>
            <person name="Sun H."/>
            <person name="Tritt A."/>
            <person name="Yoshinaga Y."/>
            <person name="Zwiers L.-H."/>
            <person name="Turgeon B."/>
            <person name="Goodwin S."/>
            <person name="Spatafora J."/>
            <person name="Crous P."/>
            <person name="Grigoriev I."/>
        </authorList>
    </citation>
    <scope>NUCLEOTIDE SEQUENCE</scope>
    <source>
        <strain evidence="2">CBS 101060</strain>
    </source>
</reference>
<organism evidence="2 3">
    <name type="scientific">Patellaria atrata CBS 101060</name>
    <dbReference type="NCBI Taxonomy" id="1346257"/>
    <lineage>
        <taxon>Eukaryota</taxon>
        <taxon>Fungi</taxon>
        <taxon>Dikarya</taxon>
        <taxon>Ascomycota</taxon>
        <taxon>Pezizomycotina</taxon>
        <taxon>Dothideomycetes</taxon>
        <taxon>Dothideomycetes incertae sedis</taxon>
        <taxon>Patellariales</taxon>
        <taxon>Patellariaceae</taxon>
        <taxon>Patellaria</taxon>
    </lineage>
</organism>
<name>A0A9P4SJ17_9PEZI</name>
<proteinExistence type="predicted"/>
<keyword evidence="3" id="KW-1185">Reference proteome</keyword>
<protein>
    <recommendedName>
        <fullName evidence="1">Heterokaryon incompatibility domain-containing protein</fullName>
    </recommendedName>
</protein>
<dbReference type="InterPro" id="IPR052895">
    <property type="entry name" value="HetReg/Transcr_Mod"/>
</dbReference>
<sequence length="126" mass="14505">MDLFQYTELPNSQSIRILTLHPGSYHDEITCSLSVSQLDNLEKYEAISYTWGDAKIAEEISVGDSRLAITTNLIGALRRFRLEDRDRKLWADAICINQHNLSERSQQVGIMRDIFQKASRTFVWLG</sequence>
<evidence type="ECO:0000259" key="1">
    <source>
        <dbReference type="Pfam" id="PF06985"/>
    </source>
</evidence>
<dbReference type="PANTHER" id="PTHR24148">
    <property type="entry name" value="ANKYRIN REPEAT DOMAIN-CONTAINING PROTEIN 39 HOMOLOG-RELATED"/>
    <property type="match status" value="1"/>
</dbReference>
<dbReference type="AlphaFoldDB" id="A0A9P4SJ17"/>
<accession>A0A9P4SJ17</accession>
<gene>
    <name evidence="2" type="ORF">M501DRAFT_924367</name>
</gene>
<evidence type="ECO:0000313" key="2">
    <source>
        <dbReference type="EMBL" id="KAF2843234.1"/>
    </source>
</evidence>
<dbReference type="InterPro" id="IPR010730">
    <property type="entry name" value="HET"/>
</dbReference>
<feature type="domain" description="Heterokaryon incompatibility" evidence="1">
    <location>
        <begin position="44"/>
        <end position="126"/>
    </location>
</feature>
<dbReference type="Proteomes" id="UP000799429">
    <property type="component" value="Unassembled WGS sequence"/>
</dbReference>
<dbReference type="PANTHER" id="PTHR24148:SF79">
    <property type="entry name" value="HETEROKARYON INCOMPATIBILITY DOMAIN-CONTAINING PROTEIN"/>
    <property type="match status" value="1"/>
</dbReference>
<dbReference type="Pfam" id="PF06985">
    <property type="entry name" value="HET"/>
    <property type="match status" value="1"/>
</dbReference>
<feature type="non-terminal residue" evidence="2">
    <location>
        <position position="126"/>
    </location>
</feature>